<organism evidence="2 3">
    <name type="scientific">Edaphochlamys debaryana</name>
    <dbReference type="NCBI Taxonomy" id="47281"/>
    <lineage>
        <taxon>Eukaryota</taxon>
        <taxon>Viridiplantae</taxon>
        <taxon>Chlorophyta</taxon>
        <taxon>core chlorophytes</taxon>
        <taxon>Chlorophyceae</taxon>
        <taxon>CS clade</taxon>
        <taxon>Chlamydomonadales</taxon>
        <taxon>Chlamydomonadales incertae sedis</taxon>
        <taxon>Edaphochlamys</taxon>
    </lineage>
</organism>
<feature type="compositionally biased region" description="Basic and acidic residues" evidence="1">
    <location>
        <begin position="646"/>
        <end position="680"/>
    </location>
</feature>
<dbReference type="Proteomes" id="UP000612055">
    <property type="component" value="Unassembled WGS sequence"/>
</dbReference>
<feature type="region of interest" description="Disordered" evidence="1">
    <location>
        <begin position="199"/>
        <end position="260"/>
    </location>
</feature>
<proteinExistence type="predicted"/>
<accession>A0A835XGW5</accession>
<comment type="caution">
    <text evidence="2">The sequence shown here is derived from an EMBL/GenBank/DDBJ whole genome shotgun (WGS) entry which is preliminary data.</text>
</comment>
<gene>
    <name evidence="2" type="ORF">HYH03_016826</name>
</gene>
<reference evidence="2" key="1">
    <citation type="journal article" date="2020" name="bioRxiv">
        <title>Comparative genomics of Chlamydomonas.</title>
        <authorList>
            <person name="Craig R.J."/>
            <person name="Hasan A.R."/>
            <person name="Ness R.W."/>
            <person name="Keightley P.D."/>
        </authorList>
    </citation>
    <scope>NUCLEOTIDE SEQUENCE</scope>
    <source>
        <strain evidence="2">CCAP 11/70</strain>
    </source>
</reference>
<keyword evidence="3" id="KW-1185">Reference proteome</keyword>
<name>A0A835XGW5_9CHLO</name>
<dbReference type="AlphaFoldDB" id="A0A835XGW5"/>
<feature type="region of interest" description="Disordered" evidence="1">
    <location>
        <begin position="600"/>
        <end position="685"/>
    </location>
</feature>
<evidence type="ECO:0000313" key="2">
    <source>
        <dbReference type="EMBL" id="KAG2484412.1"/>
    </source>
</evidence>
<sequence length="724" mass="72988">MWQRLSLDPNVRAAALADQIPERTVVQRPASNEAEAKYTPIYPLYLTNGYDRNRYKLSELSPNNIAVTGGACGVPAGYSSSSNSAIGLLALSDMLAAFKQAVEGKPKDDKSRLASALRDEVLQRASAPPADQPDPLSSAEHAAYRPHLTACVLGWADALDCTARWVDSAAQCAAQAGIGSPQAPVLPAAALLQLLSDQPEMPPGLQATGSPLPSPYNLSRPESPLAGGEGQPLREFCSRSTNPSPPLASPQHSAPSPTARAASAALAAAAFCGTRPSGSMELINTGVGQLALAESGQLPHAPTPLGVLRQLRVVLAHAAVTAEPLAASHPALAQGVRALQASVAAAVQAAEAGAAEGPLRPPVTSWGAVRVEAGPGTAAGPSGSQWAPAAAGRADGMMGLMESSLGGGMEASLWGAPYAAAAAPQQLVAQGAGQLQGTLPSSAASGPAQPGHNAGREVELASGLTAAMSAPPALFNRRLGSALKANSACAINDSGSGSGFQQFLTDILAPGSTLAGAAAGAAGGSQEARVPTGPACPPRRPPQPMGIFQGNLIPGFDQAYPAGAPCAAGGGGAMAMETSQGGLSAAAPLAHALTAPPAMAARPVPPVQPPPVLPPPPVPPPPRRNVFDDPNLLPPGPLPAPMLRGPSDHVARPCDRSRERERSGAHGRGGWDERGERSRGYDLLSPGTDGLPADVYMSLGSLADLEHFGSIVAEGPGALAGGRF</sequence>
<protein>
    <submittedName>
        <fullName evidence="2">Uncharacterized protein</fullName>
    </submittedName>
</protein>
<evidence type="ECO:0000256" key="1">
    <source>
        <dbReference type="SAM" id="MobiDB-lite"/>
    </source>
</evidence>
<dbReference type="EMBL" id="JAEHOE010000151">
    <property type="protein sequence ID" value="KAG2484412.1"/>
    <property type="molecule type" value="Genomic_DNA"/>
</dbReference>
<feature type="compositionally biased region" description="Pro residues" evidence="1">
    <location>
        <begin position="603"/>
        <end position="623"/>
    </location>
</feature>
<feature type="region of interest" description="Disordered" evidence="1">
    <location>
        <begin position="516"/>
        <end position="536"/>
    </location>
</feature>
<evidence type="ECO:0000313" key="3">
    <source>
        <dbReference type="Proteomes" id="UP000612055"/>
    </source>
</evidence>